<dbReference type="EMBL" id="JBEPTQ010000002">
    <property type="protein sequence ID" value="MET4721795.1"/>
    <property type="molecule type" value="Genomic_DNA"/>
</dbReference>
<protein>
    <submittedName>
        <fullName evidence="2">Uncharacterized protein</fullName>
    </submittedName>
</protein>
<name>A0ABV2RZR7_BRAJP</name>
<sequence>MHALSPPSLRGAKPRSNPESFPSRDSGLLRGACHRAALRADPVARNDGVRGTRRSPPTRTATRRHAFASSRLISPELCIVPPSLSEGAGKTGCRPGTHGPLCERWQQESAQRHTGEAKHPAFPAQWFYDLCRVLPGERCTIAPVALRMADARTRSGRHITARLDAQTPGARTTRFCRTRTASVVCALAVAHGCPPRDALRADAACVHRSSPRVSRRSRYAPLTGMRCGHEYAKAEFR</sequence>
<evidence type="ECO:0000313" key="2">
    <source>
        <dbReference type="EMBL" id="MET4721795.1"/>
    </source>
</evidence>
<proteinExistence type="predicted"/>
<dbReference type="Proteomes" id="UP001549291">
    <property type="component" value="Unassembled WGS sequence"/>
</dbReference>
<accession>A0ABV2RZR7</accession>
<evidence type="ECO:0000256" key="1">
    <source>
        <dbReference type="SAM" id="MobiDB-lite"/>
    </source>
</evidence>
<comment type="caution">
    <text evidence="2">The sequence shown here is derived from an EMBL/GenBank/DDBJ whole genome shotgun (WGS) entry which is preliminary data.</text>
</comment>
<keyword evidence="3" id="KW-1185">Reference proteome</keyword>
<organism evidence="2 3">
    <name type="scientific">Bradyrhizobium japonicum</name>
    <dbReference type="NCBI Taxonomy" id="375"/>
    <lineage>
        <taxon>Bacteria</taxon>
        <taxon>Pseudomonadati</taxon>
        <taxon>Pseudomonadota</taxon>
        <taxon>Alphaproteobacteria</taxon>
        <taxon>Hyphomicrobiales</taxon>
        <taxon>Nitrobacteraceae</taxon>
        <taxon>Bradyrhizobium</taxon>
    </lineage>
</organism>
<evidence type="ECO:0000313" key="3">
    <source>
        <dbReference type="Proteomes" id="UP001549291"/>
    </source>
</evidence>
<feature type="region of interest" description="Disordered" evidence="1">
    <location>
        <begin position="1"/>
        <end position="66"/>
    </location>
</feature>
<gene>
    <name evidence="2" type="ORF">ABIF63_005901</name>
</gene>
<reference evidence="2 3" key="1">
    <citation type="submission" date="2024-06" db="EMBL/GenBank/DDBJ databases">
        <title>Genomic Encyclopedia of Type Strains, Phase V (KMG-V): Genome sequencing to study the core and pangenomes of soil and plant-associated prokaryotes.</title>
        <authorList>
            <person name="Whitman W."/>
        </authorList>
    </citation>
    <scope>NUCLEOTIDE SEQUENCE [LARGE SCALE GENOMIC DNA]</scope>
    <source>
        <strain evidence="2 3">USDA 160</strain>
    </source>
</reference>